<dbReference type="EMBL" id="AUPL01005336">
    <property type="protein sequence ID" value="ESL06982.1"/>
    <property type="molecule type" value="Genomic_DNA"/>
</dbReference>
<keyword evidence="13" id="KW-1185">Reference proteome</keyword>
<dbReference type="PANTHER" id="PTHR45635">
    <property type="entry name" value="ADP,ATP CARRIER PROTEIN 1-RELATED-RELATED"/>
    <property type="match status" value="1"/>
</dbReference>
<keyword evidence="5" id="KW-0677">Repeat</keyword>
<evidence type="ECO:0000256" key="10">
    <source>
        <dbReference type="RuleBase" id="RU368008"/>
    </source>
</evidence>
<dbReference type="GO" id="GO:0005471">
    <property type="term" value="F:ATP:ADP antiporter activity"/>
    <property type="evidence" value="ECO:0007669"/>
    <property type="project" value="UniProtKB-UniRule"/>
</dbReference>
<dbReference type="AlphaFoldDB" id="A0A061J109"/>
<dbReference type="InterPro" id="IPR018108">
    <property type="entry name" value="MCP_transmembrane"/>
</dbReference>
<gene>
    <name evidence="12" type="ORF">TRSC58_05336</name>
</gene>
<evidence type="ECO:0000256" key="8">
    <source>
        <dbReference type="PROSITE-ProRule" id="PRU00282"/>
    </source>
</evidence>
<evidence type="ECO:0000256" key="2">
    <source>
        <dbReference type="ARBA" id="ARBA00006375"/>
    </source>
</evidence>
<keyword evidence="6" id="KW-1133">Transmembrane helix</keyword>
<name>A0A061J109_TRYRA</name>
<evidence type="ECO:0000313" key="12">
    <source>
        <dbReference type="EMBL" id="ESL06982.1"/>
    </source>
</evidence>
<comment type="function">
    <text evidence="10">Catalyzes the exchange of ADP and ATP across the membrane.</text>
</comment>
<dbReference type="InterPro" id="IPR023395">
    <property type="entry name" value="MCP_dom_sf"/>
</dbReference>
<accession>A0A061J109</accession>
<keyword evidence="3 9" id="KW-0813">Transport</keyword>
<reference evidence="12 13" key="1">
    <citation type="submission" date="2013-07" db="EMBL/GenBank/DDBJ databases">
        <authorList>
            <person name="Stoco P.H."/>
            <person name="Wagner G."/>
            <person name="Gerber A."/>
            <person name="Zaha A."/>
            <person name="Thompson C."/>
            <person name="Bartholomeu D.C."/>
            <person name="Luckemeyer D.D."/>
            <person name="Bahia D."/>
            <person name="Loreto E."/>
            <person name="Prestes E.B."/>
            <person name="Lima F.M."/>
            <person name="Rodrigues-Luiz G."/>
            <person name="Vallejo G.A."/>
            <person name="Filho J.F."/>
            <person name="Monteiro K.M."/>
            <person name="Tyler K.M."/>
            <person name="de Almeida L.G."/>
            <person name="Ortiz M.F."/>
            <person name="Siervo M.A."/>
            <person name="de Moraes M.H."/>
            <person name="Cunha O.L."/>
            <person name="Mendonca-Neto R."/>
            <person name="Silva R."/>
            <person name="Teixeira S.M."/>
            <person name="Murta S.M."/>
            <person name="Sincero T.C."/>
            <person name="Mendes T.A."/>
            <person name="Urmenyi T.P."/>
            <person name="Silva V.G."/>
            <person name="da Rocha W.D."/>
            <person name="Andersson B."/>
            <person name="Romanha A.J."/>
            <person name="Steindel M."/>
            <person name="de Vasconcelos A.T."/>
            <person name="Grisard E.C."/>
        </authorList>
    </citation>
    <scope>NUCLEOTIDE SEQUENCE [LARGE SCALE GENOMIC DNA]</scope>
    <source>
        <strain evidence="12 13">SC58</strain>
    </source>
</reference>
<feature type="region of interest" description="Disordered" evidence="11">
    <location>
        <begin position="170"/>
        <end position="194"/>
    </location>
</feature>
<feature type="repeat" description="Solcar" evidence="8">
    <location>
        <begin position="248"/>
        <end position="328"/>
    </location>
</feature>
<evidence type="ECO:0000256" key="6">
    <source>
        <dbReference type="ARBA" id="ARBA00022989"/>
    </source>
</evidence>
<dbReference type="GO" id="GO:0140021">
    <property type="term" value="P:mitochondrial ADP transmembrane transport"/>
    <property type="evidence" value="ECO:0007669"/>
    <property type="project" value="InterPro"/>
</dbReference>
<dbReference type="GO" id="GO:1990544">
    <property type="term" value="P:mitochondrial ATP transmembrane transport"/>
    <property type="evidence" value="ECO:0007669"/>
    <property type="project" value="InterPro"/>
</dbReference>
<comment type="caution">
    <text evidence="12">The sequence shown here is derived from an EMBL/GenBank/DDBJ whole genome shotgun (WGS) entry which is preliminary data.</text>
</comment>
<proteinExistence type="inferred from homology"/>
<feature type="repeat" description="Solcar" evidence="8">
    <location>
        <begin position="14"/>
        <end position="108"/>
    </location>
</feature>
<comment type="similarity">
    <text evidence="2 9">Belongs to the mitochondrial carrier (TC 2.A.29) family.</text>
</comment>
<dbReference type="OrthoDB" id="448427at2759"/>
<dbReference type="Gene3D" id="1.50.40.10">
    <property type="entry name" value="Mitochondrial carrier domain"/>
    <property type="match status" value="1"/>
</dbReference>
<evidence type="ECO:0000256" key="4">
    <source>
        <dbReference type="ARBA" id="ARBA00022692"/>
    </source>
</evidence>
<evidence type="ECO:0000313" key="13">
    <source>
        <dbReference type="Proteomes" id="UP000031737"/>
    </source>
</evidence>
<protein>
    <recommendedName>
        <fullName evidence="10">ADP/ATP translocase</fullName>
    </recommendedName>
    <alternativeName>
        <fullName evidence="10">ADP,ATP carrier protein</fullName>
    </alternativeName>
</protein>
<dbReference type="Proteomes" id="UP000031737">
    <property type="component" value="Unassembled WGS sequence"/>
</dbReference>
<dbReference type="Pfam" id="PF00153">
    <property type="entry name" value="Mito_carr"/>
    <property type="match status" value="2"/>
</dbReference>
<evidence type="ECO:0000256" key="9">
    <source>
        <dbReference type="RuleBase" id="RU000488"/>
    </source>
</evidence>
<organism evidence="12 13">
    <name type="scientific">Trypanosoma rangeli SC58</name>
    <dbReference type="NCBI Taxonomy" id="429131"/>
    <lineage>
        <taxon>Eukaryota</taxon>
        <taxon>Discoba</taxon>
        <taxon>Euglenozoa</taxon>
        <taxon>Kinetoplastea</taxon>
        <taxon>Metakinetoplastina</taxon>
        <taxon>Trypanosomatida</taxon>
        <taxon>Trypanosomatidae</taxon>
        <taxon>Trypanosoma</taxon>
        <taxon>Herpetosoma</taxon>
    </lineage>
</organism>
<dbReference type="InterPro" id="IPR002067">
    <property type="entry name" value="MCP"/>
</dbReference>
<dbReference type="VEuPathDB" id="TriTrypDB:TRSC58_05336"/>
<evidence type="ECO:0000256" key="7">
    <source>
        <dbReference type="ARBA" id="ARBA00023136"/>
    </source>
</evidence>
<dbReference type="PROSITE" id="PS50920">
    <property type="entry name" value="SOLCAR"/>
    <property type="match status" value="2"/>
</dbReference>
<dbReference type="InterPro" id="IPR002113">
    <property type="entry name" value="ADT_euk_type"/>
</dbReference>
<comment type="subunit">
    <text evidence="10">Monomer.</text>
</comment>
<evidence type="ECO:0000256" key="3">
    <source>
        <dbReference type="ARBA" id="ARBA00022448"/>
    </source>
</evidence>
<keyword evidence="4 8" id="KW-0812">Transmembrane</keyword>
<evidence type="ECO:0000256" key="11">
    <source>
        <dbReference type="SAM" id="MobiDB-lite"/>
    </source>
</evidence>
<dbReference type="FunFam" id="1.50.40.10:FF:000182">
    <property type="entry name" value="ADP/ATP mitochondrial carrier-like protein"/>
    <property type="match status" value="1"/>
</dbReference>
<keyword evidence="7 8" id="KW-0472">Membrane</keyword>
<dbReference type="PANTHER" id="PTHR45635:SF10">
    <property type="entry name" value="ADP_ATP TRANSLOCASE"/>
    <property type="match status" value="1"/>
</dbReference>
<evidence type="ECO:0000256" key="5">
    <source>
        <dbReference type="ARBA" id="ARBA00022737"/>
    </source>
</evidence>
<dbReference type="SUPFAM" id="SSF103506">
    <property type="entry name" value="Mitochondrial carrier"/>
    <property type="match status" value="1"/>
</dbReference>
<dbReference type="PRINTS" id="PR00926">
    <property type="entry name" value="MITOCARRIER"/>
</dbReference>
<dbReference type="GO" id="GO:0005743">
    <property type="term" value="C:mitochondrial inner membrane"/>
    <property type="evidence" value="ECO:0007669"/>
    <property type="project" value="InterPro"/>
</dbReference>
<sequence>MEESQPHDYALSSGDVMIDMAASILGVVLQRAVMAPSYRVTVLKAVEGELVREGRLPPTGFGGIIGCVRRIYAKEGIRSFFRGFLTDAALAVPSAMMEEMSSSLVSAAVGAVLPVDTVQSMPVWAYVFLSLTSTSTAVLLATPVTGFHNTIVTNYVGDIVAPHADAGAGAGKAKKNAKEGNGVEEHEEATEESYKYDSATETAASIRKRCGFRGFYYSVGLDAMAVFMYRGTYYYGLQILPAMLQENYPYAVTRFLAVVAGCITQPFEVISRRMQLTASSEKGRYRNMVDCARTVVAEEGYRGLWAGLRARLLVTCVGMVVVELRRFI</sequence>
<comment type="subcellular location">
    <subcellularLocation>
        <location evidence="1 10">Membrane</location>
        <topology evidence="1 10">Multi-pass membrane protein</topology>
    </subcellularLocation>
</comment>
<evidence type="ECO:0000256" key="1">
    <source>
        <dbReference type="ARBA" id="ARBA00004141"/>
    </source>
</evidence>